<sequence>MEAGLDSSKAVEHSVGVSVAGRAPVDRQRNQIPCLFELSLSSVVYQIPCLFEAFSLICCFSLLNEFDEPRA</sequence>
<name>A0A2P6SPY1_ROSCH</name>
<dbReference type="Gramene" id="PRQ60750">
    <property type="protein sequence ID" value="PRQ60750"/>
    <property type="gene ID" value="RchiOBHm_Chr1g0384671"/>
</dbReference>
<evidence type="ECO:0000313" key="2">
    <source>
        <dbReference type="Proteomes" id="UP000238479"/>
    </source>
</evidence>
<protein>
    <submittedName>
        <fullName evidence="1">Uncharacterized protein</fullName>
    </submittedName>
</protein>
<accession>A0A2P6SPY1</accession>
<dbReference type="Proteomes" id="UP000238479">
    <property type="component" value="Chromosome 1"/>
</dbReference>
<comment type="caution">
    <text evidence="1">The sequence shown here is derived from an EMBL/GenBank/DDBJ whole genome shotgun (WGS) entry which is preliminary data.</text>
</comment>
<evidence type="ECO:0000313" key="1">
    <source>
        <dbReference type="EMBL" id="PRQ60750.1"/>
    </source>
</evidence>
<organism evidence="1 2">
    <name type="scientific">Rosa chinensis</name>
    <name type="common">China rose</name>
    <dbReference type="NCBI Taxonomy" id="74649"/>
    <lineage>
        <taxon>Eukaryota</taxon>
        <taxon>Viridiplantae</taxon>
        <taxon>Streptophyta</taxon>
        <taxon>Embryophyta</taxon>
        <taxon>Tracheophyta</taxon>
        <taxon>Spermatophyta</taxon>
        <taxon>Magnoliopsida</taxon>
        <taxon>eudicotyledons</taxon>
        <taxon>Gunneridae</taxon>
        <taxon>Pentapetalae</taxon>
        <taxon>rosids</taxon>
        <taxon>fabids</taxon>
        <taxon>Rosales</taxon>
        <taxon>Rosaceae</taxon>
        <taxon>Rosoideae</taxon>
        <taxon>Rosoideae incertae sedis</taxon>
        <taxon>Rosa</taxon>
    </lineage>
</organism>
<gene>
    <name evidence="1" type="ORF">RchiOBHm_Chr1g0384671</name>
</gene>
<proteinExistence type="predicted"/>
<keyword evidence="2" id="KW-1185">Reference proteome</keyword>
<reference evidence="1 2" key="1">
    <citation type="journal article" date="2018" name="Nat. Genet.">
        <title>The Rosa genome provides new insights in the design of modern roses.</title>
        <authorList>
            <person name="Bendahmane M."/>
        </authorList>
    </citation>
    <scope>NUCLEOTIDE SEQUENCE [LARGE SCALE GENOMIC DNA]</scope>
    <source>
        <strain evidence="2">cv. Old Blush</strain>
    </source>
</reference>
<dbReference type="AlphaFoldDB" id="A0A2P6SPY1"/>
<dbReference type="EMBL" id="PDCK01000039">
    <property type="protein sequence ID" value="PRQ60750.1"/>
    <property type="molecule type" value="Genomic_DNA"/>
</dbReference>